<evidence type="ECO:0000256" key="9">
    <source>
        <dbReference type="ARBA" id="ARBA00023136"/>
    </source>
</evidence>
<dbReference type="PANTHER" id="PTHR34501:SF9">
    <property type="entry name" value="MAJOR OUTER MEMBRANE PROTEIN P.IA"/>
    <property type="match status" value="1"/>
</dbReference>
<dbReference type="OrthoDB" id="6975458at2"/>
<evidence type="ECO:0000313" key="14">
    <source>
        <dbReference type="Proteomes" id="UP000554837"/>
    </source>
</evidence>
<evidence type="ECO:0000256" key="1">
    <source>
        <dbReference type="ARBA" id="ARBA00004571"/>
    </source>
</evidence>
<dbReference type="GO" id="GO:0009279">
    <property type="term" value="C:cell outer membrane"/>
    <property type="evidence" value="ECO:0007669"/>
    <property type="project" value="UniProtKB-SubCell"/>
</dbReference>
<evidence type="ECO:0000256" key="11">
    <source>
        <dbReference type="SAM" id="SignalP"/>
    </source>
</evidence>
<dbReference type="PANTHER" id="PTHR34501">
    <property type="entry name" value="PROTEIN YDDL-RELATED"/>
    <property type="match status" value="1"/>
</dbReference>
<feature type="domain" description="Porin" evidence="12">
    <location>
        <begin position="7"/>
        <end position="432"/>
    </location>
</feature>
<dbReference type="AlphaFoldDB" id="A0A840S1I8"/>
<dbReference type="Pfam" id="PF13609">
    <property type="entry name" value="Porin_4"/>
    <property type="match status" value="1"/>
</dbReference>
<evidence type="ECO:0000256" key="3">
    <source>
        <dbReference type="ARBA" id="ARBA00022448"/>
    </source>
</evidence>
<dbReference type="Proteomes" id="UP000554837">
    <property type="component" value="Unassembled WGS sequence"/>
</dbReference>
<dbReference type="SUPFAM" id="SSF56935">
    <property type="entry name" value="Porins"/>
    <property type="match status" value="1"/>
</dbReference>
<evidence type="ECO:0000256" key="7">
    <source>
        <dbReference type="ARBA" id="ARBA00023065"/>
    </source>
</evidence>
<dbReference type="GO" id="GO:0046930">
    <property type="term" value="C:pore complex"/>
    <property type="evidence" value="ECO:0007669"/>
    <property type="project" value="UniProtKB-KW"/>
</dbReference>
<dbReference type="InterPro" id="IPR050298">
    <property type="entry name" value="Gram-neg_bact_OMP"/>
</dbReference>
<keyword evidence="14" id="KW-1185">Reference proteome</keyword>
<dbReference type="Gene3D" id="2.40.160.10">
    <property type="entry name" value="Porin"/>
    <property type="match status" value="2"/>
</dbReference>
<evidence type="ECO:0000259" key="12">
    <source>
        <dbReference type="Pfam" id="PF13609"/>
    </source>
</evidence>
<dbReference type="RefSeq" id="WP_138857645.1">
    <property type="nucleotide sequence ID" value="NZ_CP040709.1"/>
</dbReference>
<evidence type="ECO:0000256" key="4">
    <source>
        <dbReference type="ARBA" id="ARBA00022452"/>
    </source>
</evidence>
<keyword evidence="4" id="KW-1134">Transmembrane beta strand</keyword>
<accession>A0A840S1I8</accession>
<evidence type="ECO:0000256" key="2">
    <source>
        <dbReference type="ARBA" id="ARBA00011233"/>
    </source>
</evidence>
<gene>
    <name evidence="13" type="ORF">HNQ51_000581</name>
</gene>
<feature type="chain" id="PRO_5032916646" evidence="11">
    <location>
        <begin position="21"/>
        <end position="471"/>
    </location>
</feature>
<protein>
    <submittedName>
        <fullName evidence="13">Putative porin</fullName>
    </submittedName>
</protein>
<keyword evidence="9" id="KW-0472">Membrane</keyword>
<dbReference type="InterPro" id="IPR033900">
    <property type="entry name" value="Gram_neg_porin_domain"/>
</dbReference>
<comment type="subunit">
    <text evidence="2">Homotrimer.</text>
</comment>
<keyword evidence="6 11" id="KW-0732">Signal</keyword>
<keyword evidence="8" id="KW-0626">Porin</keyword>
<proteinExistence type="predicted"/>
<reference evidence="13 14" key="1">
    <citation type="submission" date="2020-08" db="EMBL/GenBank/DDBJ databases">
        <title>Genomic Encyclopedia of Type Strains, Phase IV (KMG-IV): sequencing the most valuable type-strain genomes for metagenomic binning, comparative biology and taxonomic classification.</title>
        <authorList>
            <person name="Goeker M."/>
        </authorList>
    </citation>
    <scope>NUCLEOTIDE SEQUENCE [LARGE SCALE GENOMIC DNA]</scope>
    <source>
        <strain evidence="13 14">DSM 23958</strain>
    </source>
</reference>
<evidence type="ECO:0000313" key="13">
    <source>
        <dbReference type="EMBL" id="MBB5203288.1"/>
    </source>
</evidence>
<dbReference type="CDD" id="cd00342">
    <property type="entry name" value="gram_neg_porins"/>
    <property type="match status" value="1"/>
</dbReference>
<evidence type="ECO:0000256" key="6">
    <source>
        <dbReference type="ARBA" id="ARBA00022729"/>
    </source>
</evidence>
<evidence type="ECO:0000256" key="5">
    <source>
        <dbReference type="ARBA" id="ARBA00022692"/>
    </source>
</evidence>
<keyword evidence="7" id="KW-0406">Ion transport</keyword>
<sequence>MKKHLFALSALSLASVAALAQSSVQIYGVADAGVSVTTGMLGGTKKHVISGIMDGSRLGFKGTEDMGGGWKALFLLENRIELDTGSNSNVPSSGMQVPDRWGKRSVIFGNTPVAFSLAGTPVPAPFHAPLIAGATANLNLALDSVVKTLGDRLSAASFGVNIGNARFWDRQAYVGLITPVGAVLAGRQYTPAYELNAVFDTLGTQSSLAAGQVAAVPAVIDIRMSNALQYRVETGGLKAGFMAAAGEGSTSQGRFYGGQIQYKTGAFAVGLGMNTKKNELGGKSLETKTFGASMDIGNGKLSFLYNDVSDPNPSGLSALLGGLDQALTLQIKPALAAGLNASAPGAGTLLVGQINNAALVGMYKAAYVQDSTVMSIGYKHVTGPHTIYTAFNRYNDKTRFDSDTDSYGVVYSYAFSKRTDMNFVLTHFNNKGSVAATQGQAAPGQAGFLGGFTKAPGEDSNNFAIGLRHRF</sequence>
<dbReference type="GO" id="GO:0015288">
    <property type="term" value="F:porin activity"/>
    <property type="evidence" value="ECO:0007669"/>
    <property type="project" value="UniProtKB-KW"/>
</dbReference>
<keyword evidence="5" id="KW-0812">Transmembrane</keyword>
<feature type="signal peptide" evidence="11">
    <location>
        <begin position="1"/>
        <end position="20"/>
    </location>
</feature>
<comment type="subcellular location">
    <subcellularLocation>
        <location evidence="1">Cell outer membrane</location>
        <topology evidence="1">Multi-pass membrane protein</topology>
    </subcellularLocation>
</comment>
<dbReference type="GO" id="GO:0006811">
    <property type="term" value="P:monoatomic ion transport"/>
    <property type="evidence" value="ECO:0007669"/>
    <property type="project" value="UniProtKB-KW"/>
</dbReference>
<keyword evidence="3" id="KW-0813">Transport</keyword>
<name>A0A840S1I8_9BURK</name>
<dbReference type="EMBL" id="JACHHO010000001">
    <property type="protein sequence ID" value="MBB5203288.1"/>
    <property type="molecule type" value="Genomic_DNA"/>
</dbReference>
<dbReference type="InterPro" id="IPR023614">
    <property type="entry name" value="Porin_dom_sf"/>
</dbReference>
<organism evidence="13 14">
    <name type="scientific">Inhella inkyongensis</name>
    <dbReference type="NCBI Taxonomy" id="392593"/>
    <lineage>
        <taxon>Bacteria</taxon>
        <taxon>Pseudomonadati</taxon>
        <taxon>Pseudomonadota</taxon>
        <taxon>Betaproteobacteria</taxon>
        <taxon>Burkholderiales</taxon>
        <taxon>Sphaerotilaceae</taxon>
        <taxon>Inhella</taxon>
    </lineage>
</organism>
<comment type="caution">
    <text evidence="13">The sequence shown here is derived from an EMBL/GenBank/DDBJ whole genome shotgun (WGS) entry which is preliminary data.</text>
</comment>
<keyword evidence="10" id="KW-0998">Cell outer membrane</keyword>
<evidence type="ECO:0000256" key="10">
    <source>
        <dbReference type="ARBA" id="ARBA00023237"/>
    </source>
</evidence>
<evidence type="ECO:0000256" key="8">
    <source>
        <dbReference type="ARBA" id="ARBA00023114"/>
    </source>
</evidence>